<feature type="region of interest" description="Disordered" evidence="7">
    <location>
        <begin position="307"/>
        <end position="337"/>
    </location>
</feature>
<name>A0A7N0U438_KALFE</name>
<feature type="chain" id="PRO_5029945225" description="Xyloglucan endotransglucosylase/hydrolase" evidence="6">
    <location>
        <begin position="23"/>
        <end position="337"/>
    </location>
</feature>
<keyword evidence="10" id="KW-1185">Reference proteome</keyword>
<protein>
    <recommendedName>
        <fullName evidence="6">Xyloglucan endotransglucosylase/hydrolase</fullName>
        <ecNumber evidence="6">2.4.1.207</ecNumber>
    </recommendedName>
</protein>
<keyword evidence="6" id="KW-0964">Secreted</keyword>
<dbReference type="Gramene" id="Kaladp0053s0613.1.v1.1">
    <property type="protein sequence ID" value="Kaladp0053s0613.1.v1.1"/>
    <property type="gene ID" value="Kaladp0053s0613.v1.1"/>
</dbReference>
<dbReference type="InterPro" id="IPR000757">
    <property type="entry name" value="Beta-glucanase-like"/>
</dbReference>
<feature type="signal peptide" evidence="6">
    <location>
        <begin position="1"/>
        <end position="22"/>
    </location>
</feature>
<reference evidence="9" key="1">
    <citation type="submission" date="2021-01" db="UniProtKB">
        <authorList>
            <consortium name="EnsemblPlants"/>
        </authorList>
    </citation>
    <scope>IDENTIFICATION</scope>
</reference>
<evidence type="ECO:0000256" key="5">
    <source>
        <dbReference type="PIRSR" id="PIRSR005604-1"/>
    </source>
</evidence>
<dbReference type="GO" id="GO:0004553">
    <property type="term" value="F:hydrolase activity, hydrolyzing O-glycosyl compounds"/>
    <property type="evidence" value="ECO:0007669"/>
    <property type="project" value="InterPro"/>
</dbReference>
<dbReference type="Pfam" id="PF06955">
    <property type="entry name" value="XET_C"/>
    <property type="match status" value="1"/>
</dbReference>
<comment type="similarity">
    <text evidence="6">Belongs to the glycosyl hydrolase 16 family.</text>
</comment>
<feature type="active site" description="Proton donor" evidence="5">
    <location>
        <position position="120"/>
    </location>
</feature>
<proteinExistence type="inferred from homology"/>
<keyword evidence="6" id="KW-0052">Apoplast</keyword>
<dbReference type="Gene3D" id="2.60.120.200">
    <property type="match status" value="1"/>
</dbReference>
<dbReference type="InterPro" id="IPR010713">
    <property type="entry name" value="XET_C"/>
</dbReference>
<feature type="compositionally biased region" description="Low complexity" evidence="7">
    <location>
        <begin position="327"/>
        <end position="337"/>
    </location>
</feature>
<comment type="PTM">
    <text evidence="6">Contains at least one intrachain disulfide bond essential for its enzymatic activity.</text>
</comment>
<keyword evidence="3" id="KW-1015">Disulfide bond</keyword>
<accession>A0A7N0U438</accession>
<evidence type="ECO:0000256" key="4">
    <source>
        <dbReference type="ARBA" id="ARBA00023295"/>
    </source>
</evidence>
<evidence type="ECO:0000256" key="6">
    <source>
        <dbReference type="RuleBase" id="RU361120"/>
    </source>
</evidence>
<dbReference type="SUPFAM" id="SSF49899">
    <property type="entry name" value="Concanavalin A-like lectins/glucanases"/>
    <property type="match status" value="1"/>
</dbReference>
<comment type="function">
    <text evidence="6">Catalyzes xyloglucan endohydrolysis (XEH) and/or endotransglycosylation (XET). Cleaves and religates xyloglucan polymers, an essential constituent of the primary cell wall, and thereby participates in cell wall construction of growing tissues.</text>
</comment>
<feature type="domain" description="GH16" evidence="8">
    <location>
        <begin position="37"/>
        <end position="231"/>
    </location>
</feature>
<dbReference type="PANTHER" id="PTHR31062">
    <property type="entry name" value="XYLOGLUCAN ENDOTRANSGLUCOSYLASE/HYDROLASE PROTEIN 8-RELATED"/>
    <property type="match status" value="1"/>
</dbReference>
<dbReference type="GO" id="GO:0010411">
    <property type="term" value="P:xyloglucan metabolic process"/>
    <property type="evidence" value="ECO:0007669"/>
    <property type="project" value="InterPro"/>
</dbReference>
<keyword evidence="6" id="KW-0961">Cell wall biogenesis/degradation</keyword>
<keyword evidence="2 6" id="KW-0378">Hydrolase</keyword>
<organism evidence="9 10">
    <name type="scientific">Kalanchoe fedtschenkoi</name>
    <name type="common">Lavender scallops</name>
    <name type="synonym">South American air plant</name>
    <dbReference type="NCBI Taxonomy" id="63787"/>
    <lineage>
        <taxon>Eukaryota</taxon>
        <taxon>Viridiplantae</taxon>
        <taxon>Streptophyta</taxon>
        <taxon>Embryophyta</taxon>
        <taxon>Tracheophyta</taxon>
        <taxon>Spermatophyta</taxon>
        <taxon>Magnoliopsida</taxon>
        <taxon>eudicotyledons</taxon>
        <taxon>Gunneridae</taxon>
        <taxon>Pentapetalae</taxon>
        <taxon>Saxifragales</taxon>
        <taxon>Crassulaceae</taxon>
        <taxon>Kalanchoe</taxon>
    </lineage>
</organism>
<feature type="compositionally biased region" description="Basic residues" evidence="7">
    <location>
        <begin position="314"/>
        <end position="326"/>
    </location>
</feature>
<dbReference type="Proteomes" id="UP000594263">
    <property type="component" value="Unplaced"/>
</dbReference>
<comment type="subcellular location">
    <subcellularLocation>
        <location evidence="6">Secreted</location>
        <location evidence="6">Cell wall</location>
    </subcellularLocation>
    <subcellularLocation>
        <location evidence="6">Secreted</location>
        <location evidence="6">Extracellular space</location>
        <location evidence="6">Apoplast</location>
    </subcellularLocation>
</comment>
<keyword evidence="6" id="KW-0732">Signal</keyword>
<dbReference type="PIRSF" id="PIRSF005604">
    <property type="entry name" value="XET"/>
    <property type="match status" value="1"/>
</dbReference>
<evidence type="ECO:0000313" key="9">
    <source>
        <dbReference type="EnsemblPlants" id="Kaladp0053s0613.1.v1.1"/>
    </source>
</evidence>
<keyword evidence="1 6" id="KW-0808">Transferase</keyword>
<evidence type="ECO:0000313" key="10">
    <source>
        <dbReference type="Proteomes" id="UP000594263"/>
    </source>
</evidence>
<evidence type="ECO:0000256" key="7">
    <source>
        <dbReference type="SAM" id="MobiDB-lite"/>
    </source>
</evidence>
<dbReference type="OMA" id="CAVNAAD"/>
<dbReference type="GO" id="GO:0016762">
    <property type="term" value="F:xyloglucan:xyloglucosyl transferase activity"/>
    <property type="evidence" value="ECO:0007669"/>
    <property type="project" value="UniProtKB-EC"/>
</dbReference>
<sequence length="337" mass="38081">MDRRQSLSYATLLLLLLSLVLSSSSSIAAAFRDHSTVSYDEKFAPLFAEFNIKHHEGGDGVDLHLNRHAGSGFISTDMYNYGFFSARIKLPGNHTSGIVVALYTSNGDVFGKTHDELDIEFLGGAPGRPWRFQTNLYGNGSTSRGREERYTLWFDPTKEYHRYSILWSSRSAVFYVDDVPVREVIKSEEMGADYPSKPMSLYATIWDASEWATGGGRYKVDYKHAPFVARFKELVLDGCATGPIRQAGAASECGDAHDELEATDRASMRRFRQKHMYYSYCYDVRRYPAALPECVINPVEKQRFKESGRLRFGGGHRRQRRKRSGRSRGSSPGVEAM</sequence>
<feature type="active site" description="Nucleophile" evidence="5">
    <location>
        <position position="116"/>
    </location>
</feature>
<keyword evidence="4 6" id="KW-0326">Glycosidase</keyword>
<evidence type="ECO:0000256" key="1">
    <source>
        <dbReference type="ARBA" id="ARBA00022679"/>
    </source>
</evidence>
<evidence type="ECO:0000259" key="8">
    <source>
        <dbReference type="PROSITE" id="PS51762"/>
    </source>
</evidence>
<dbReference type="EnsemblPlants" id="Kaladp0053s0613.1.v1.1">
    <property type="protein sequence ID" value="Kaladp0053s0613.1.v1.1"/>
    <property type="gene ID" value="Kaladp0053s0613.v1.1"/>
</dbReference>
<dbReference type="GO" id="GO:0048046">
    <property type="term" value="C:apoplast"/>
    <property type="evidence" value="ECO:0007669"/>
    <property type="project" value="UniProtKB-SubCell"/>
</dbReference>
<evidence type="ECO:0000256" key="2">
    <source>
        <dbReference type="ARBA" id="ARBA00022801"/>
    </source>
</evidence>
<dbReference type="InterPro" id="IPR044791">
    <property type="entry name" value="Beta-glucanase/XTH"/>
</dbReference>
<dbReference type="Pfam" id="PF00722">
    <property type="entry name" value="Glyco_hydro_16"/>
    <property type="match status" value="1"/>
</dbReference>
<dbReference type="InterPro" id="IPR016455">
    <property type="entry name" value="XTH"/>
</dbReference>
<dbReference type="GO" id="GO:0042546">
    <property type="term" value="P:cell wall biogenesis"/>
    <property type="evidence" value="ECO:0007669"/>
    <property type="project" value="InterPro"/>
</dbReference>
<dbReference type="AlphaFoldDB" id="A0A7N0U438"/>
<dbReference type="PROSITE" id="PS51762">
    <property type="entry name" value="GH16_2"/>
    <property type="match status" value="1"/>
</dbReference>
<dbReference type="InterPro" id="IPR013320">
    <property type="entry name" value="ConA-like_dom_sf"/>
</dbReference>
<keyword evidence="6" id="KW-0134">Cell wall</keyword>
<dbReference type="EC" id="2.4.1.207" evidence="6"/>
<evidence type="ECO:0000256" key="3">
    <source>
        <dbReference type="ARBA" id="ARBA00023157"/>
    </source>
</evidence>
<dbReference type="GO" id="GO:0071555">
    <property type="term" value="P:cell wall organization"/>
    <property type="evidence" value="ECO:0007669"/>
    <property type="project" value="UniProtKB-KW"/>
</dbReference>